<evidence type="ECO:0000259" key="2">
    <source>
        <dbReference type="PROSITE" id="PS50206"/>
    </source>
</evidence>
<organism evidence="3 4">
    <name type="scientific">Spiribacter salilacus</name>
    <dbReference type="NCBI Taxonomy" id="2664894"/>
    <lineage>
        <taxon>Bacteria</taxon>
        <taxon>Pseudomonadati</taxon>
        <taxon>Pseudomonadota</taxon>
        <taxon>Gammaproteobacteria</taxon>
        <taxon>Chromatiales</taxon>
        <taxon>Ectothiorhodospiraceae</taxon>
        <taxon>Spiribacter</taxon>
    </lineage>
</organism>
<dbReference type="PANTHER" id="PTHR43031">
    <property type="entry name" value="FAD-DEPENDENT OXIDOREDUCTASE"/>
    <property type="match status" value="1"/>
</dbReference>
<dbReference type="InterPro" id="IPR036873">
    <property type="entry name" value="Rhodanese-like_dom_sf"/>
</dbReference>
<evidence type="ECO:0000313" key="4">
    <source>
        <dbReference type="Proteomes" id="UP000433788"/>
    </source>
</evidence>
<keyword evidence="4" id="KW-1185">Reference proteome</keyword>
<dbReference type="CDD" id="cd00158">
    <property type="entry name" value="RHOD"/>
    <property type="match status" value="1"/>
</dbReference>
<reference evidence="3 4" key="1">
    <citation type="submission" date="2019-11" db="EMBL/GenBank/DDBJ databases">
        <authorList>
            <person name="Zhang X.Y."/>
        </authorList>
    </citation>
    <scope>NUCLEOTIDE SEQUENCE [LARGE SCALE GENOMIC DNA]</scope>
    <source>
        <strain evidence="3 4">C176</strain>
    </source>
</reference>
<keyword evidence="1" id="KW-1133">Transmembrane helix</keyword>
<dbReference type="Gene3D" id="3.40.250.10">
    <property type="entry name" value="Rhodanese-like domain"/>
    <property type="match status" value="1"/>
</dbReference>
<gene>
    <name evidence="3" type="ORF">GH984_06685</name>
</gene>
<proteinExistence type="predicted"/>
<name>A0A6N7QS17_9GAMM</name>
<evidence type="ECO:0000256" key="1">
    <source>
        <dbReference type="SAM" id="Phobius"/>
    </source>
</evidence>
<accession>A0A6N7QS17</accession>
<dbReference type="Pfam" id="PF00581">
    <property type="entry name" value="Rhodanese"/>
    <property type="match status" value="1"/>
</dbReference>
<sequence>MERVIEFAVNNLLLTAAFFIVVSAIITNEIMTFRKGRFAIDTTDATRLFNRDQAVFVDIRNENAYQKSHLPGAINIPLEHIDKRKDKLQRFSGQTMIAYCDTGSSTLKAVKALQAQGWDKVHQLRGGINAWRDAGLPIDGRK</sequence>
<dbReference type="Proteomes" id="UP000433788">
    <property type="component" value="Unassembled WGS sequence"/>
</dbReference>
<feature type="domain" description="Rhodanese" evidence="2">
    <location>
        <begin position="50"/>
        <end position="140"/>
    </location>
</feature>
<dbReference type="RefSeq" id="WP_153719435.1">
    <property type="nucleotide sequence ID" value="NZ_WJPP01000003.1"/>
</dbReference>
<feature type="transmembrane region" description="Helical" evidence="1">
    <location>
        <begin position="12"/>
        <end position="31"/>
    </location>
</feature>
<dbReference type="PROSITE" id="PS00380">
    <property type="entry name" value="RHODANESE_1"/>
    <property type="match status" value="1"/>
</dbReference>
<dbReference type="SUPFAM" id="SSF52821">
    <property type="entry name" value="Rhodanese/Cell cycle control phosphatase"/>
    <property type="match status" value="1"/>
</dbReference>
<dbReference type="GO" id="GO:0004792">
    <property type="term" value="F:thiosulfate-cyanide sulfurtransferase activity"/>
    <property type="evidence" value="ECO:0007669"/>
    <property type="project" value="InterPro"/>
</dbReference>
<dbReference type="InterPro" id="IPR001307">
    <property type="entry name" value="Thiosulphate_STrfase_CS"/>
</dbReference>
<dbReference type="EMBL" id="WJPP01000003">
    <property type="protein sequence ID" value="MRH78390.1"/>
    <property type="molecule type" value="Genomic_DNA"/>
</dbReference>
<dbReference type="SMART" id="SM00450">
    <property type="entry name" value="RHOD"/>
    <property type="match status" value="1"/>
</dbReference>
<dbReference type="InterPro" id="IPR050229">
    <property type="entry name" value="GlpE_sulfurtransferase"/>
</dbReference>
<dbReference type="InterPro" id="IPR001763">
    <property type="entry name" value="Rhodanese-like_dom"/>
</dbReference>
<comment type="caution">
    <text evidence="3">The sequence shown here is derived from an EMBL/GenBank/DDBJ whole genome shotgun (WGS) entry which is preliminary data.</text>
</comment>
<dbReference type="PROSITE" id="PS50206">
    <property type="entry name" value="RHODANESE_3"/>
    <property type="match status" value="1"/>
</dbReference>
<keyword evidence="1" id="KW-0812">Transmembrane</keyword>
<keyword evidence="1" id="KW-0472">Membrane</keyword>
<dbReference type="AlphaFoldDB" id="A0A6N7QS17"/>
<evidence type="ECO:0000313" key="3">
    <source>
        <dbReference type="EMBL" id="MRH78390.1"/>
    </source>
</evidence>
<dbReference type="PANTHER" id="PTHR43031:SF18">
    <property type="entry name" value="RHODANESE-RELATED SULFURTRANSFERASES"/>
    <property type="match status" value="1"/>
</dbReference>
<protein>
    <submittedName>
        <fullName evidence="3">Rhodanese-like domain-containing protein</fullName>
    </submittedName>
</protein>